<dbReference type="RefSeq" id="XP_005704725.1">
    <property type="nucleotide sequence ID" value="XM_005704668.1"/>
</dbReference>
<dbReference type="GeneID" id="17087063"/>
<dbReference type="Gramene" id="EME28205">
    <property type="protein sequence ID" value="EME28205"/>
    <property type="gene ID" value="Gasu_43680"/>
</dbReference>
<sequence>MYRMIHSDPKHFRLSTKNTKKVYFLIGVRIICILYLSLYPFLDINTLKGTKKKVDPSYWNVYHSVEQLASKLEVWEHKNLKNFPICRLERVCKTDKGQWILPKWLNNYHFWLEKCGLNQSLVWYADIQDPIHLHNSSFQGDLIGTQVLRWQLPHLIADTIWILLWRHFIYYSENTKSWSFTCVSSASRPCITTLFWSALEPVLLNYQRPKEEDWTSQYLQQVLLSTIPTQWKTISPESQGCFRSVTFSRLRPAHIPKHVLSQEDIFFLENGILREDRLKSSFQNAKDTGKCMITIALKNNSVGYSSNRLNSFHENLFEQVANLIPRLALESTTETYRQDINIRLVDFHTNDLDDWISAKEKLQAVDVVVTDHSIANSQFLLLRPNTTVIEVLPFSYSAVMFKELALSLGLDYHSVSSNPDEETFLDCLFRYEQDQHSLSQLVQAYRQEAENWHRGIYQQTLHLDDLETTDKQMHRK</sequence>
<name>M2WW31_GALSU</name>
<dbReference type="KEGG" id="gsl:Gasu_43680"/>
<feature type="transmembrane region" description="Helical" evidence="1">
    <location>
        <begin position="21"/>
        <end position="42"/>
    </location>
</feature>
<gene>
    <name evidence="2" type="ORF">Gasu_43680</name>
</gene>
<protein>
    <submittedName>
        <fullName evidence="2">Uncharacterized protein</fullName>
    </submittedName>
</protein>
<dbReference type="OrthoDB" id="4500at2759"/>
<dbReference type="Proteomes" id="UP000030680">
    <property type="component" value="Unassembled WGS sequence"/>
</dbReference>
<dbReference type="EMBL" id="KB454523">
    <property type="protein sequence ID" value="EME28205.1"/>
    <property type="molecule type" value="Genomic_DNA"/>
</dbReference>
<evidence type="ECO:0000256" key="1">
    <source>
        <dbReference type="SAM" id="Phobius"/>
    </source>
</evidence>
<dbReference type="AlphaFoldDB" id="M2WW31"/>
<accession>M2WW31</accession>
<proteinExistence type="predicted"/>
<keyword evidence="1" id="KW-1133">Transmembrane helix</keyword>
<keyword evidence="3" id="KW-1185">Reference proteome</keyword>
<evidence type="ECO:0000313" key="3">
    <source>
        <dbReference type="Proteomes" id="UP000030680"/>
    </source>
</evidence>
<keyword evidence="1" id="KW-0472">Membrane</keyword>
<organism evidence="2 3">
    <name type="scientific">Galdieria sulphuraria</name>
    <name type="common">Red alga</name>
    <dbReference type="NCBI Taxonomy" id="130081"/>
    <lineage>
        <taxon>Eukaryota</taxon>
        <taxon>Rhodophyta</taxon>
        <taxon>Bangiophyceae</taxon>
        <taxon>Galdieriales</taxon>
        <taxon>Galdieriaceae</taxon>
        <taxon>Galdieria</taxon>
    </lineage>
</organism>
<evidence type="ECO:0000313" key="2">
    <source>
        <dbReference type="EMBL" id="EME28205.1"/>
    </source>
</evidence>
<keyword evidence="1" id="KW-0812">Transmembrane</keyword>
<reference evidence="3" key="1">
    <citation type="journal article" date="2013" name="Science">
        <title>Gene transfer from bacteria and archaea facilitated evolution of an extremophilic eukaryote.</title>
        <authorList>
            <person name="Schonknecht G."/>
            <person name="Chen W.H."/>
            <person name="Ternes C.M."/>
            <person name="Barbier G.G."/>
            <person name="Shrestha R.P."/>
            <person name="Stanke M."/>
            <person name="Brautigam A."/>
            <person name="Baker B.J."/>
            <person name="Banfield J.F."/>
            <person name="Garavito R.M."/>
            <person name="Carr K."/>
            <person name="Wilkerson C."/>
            <person name="Rensing S.A."/>
            <person name="Gagneul D."/>
            <person name="Dickenson N.E."/>
            <person name="Oesterhelt C."/>
            <person name="Lercher M.J."/>
            <person name="Weber A.P."/>
        </authorList>
    </citation>
    <scope>NUCLEOTIDE SEQUENCE [LARGE SCALE GENOMIC DNA]</scope>
    <source>
        <strain evidence="3">074W</strain>
    </source>
</reference>